<keyword evidence="4" id="KW-1185">Reference proteome</keyword>
<protein>
    <recommendedName>
        <fullName evidence="2">DUF4232 domain-containing protein</fullName>
    </recommendedName>
</protein>
<sequence length="355" mass="37150">MTVEERLRRTLADEVLVLPAWPDPMGRVSAGITRRRRLRRLFGAVSTAVLAVLTAGVWTAVVAPAGPRPAPSPSAATVPWKDSPIGAVDLFPPPSPRPSARPCGAADLATSVNVTDNGAAGGHRFIDVKIRNTSGSRCTLSGSAQLTATDARTGARGHLTTRSGTGYGGTGYETPATIDPDEEATLGLVTGNGCNGGANPTTYRDIAVVMLGRSYPLGTLTVQTTCELEVTDWMLDIQAHPLTPPPYARLVPTLDVPATVTIGQWFDFTVTLTNPTEAAVAVVPCPAYRMTVFKGGGSYWLNCPGMPVPAHGAVRFAMRLQVAGSTPPGLVHLQWQLLDQPGVSPVADAVLTATT</sequence>
<accession>A0ABP8DQR7</accession>
<dbReference type="EMBL" id="BAABAT010000048">
    <property type="protein sequence ID" value="GAA4261888.1"/>
    <property type="molecule type" value="Genomic_DNA"/>
</dbReference>
<dbReference type="Pfam" id="PF14016">
    <property type="entry name" value="DUF4232"/>
    <property type="match status" value="1"/>
</dbReference>
<name>A0ABP8DQR7_9ACTN</name>
<comment type="caution">
    <text evidence="3">The sequence shown here is derived from an EMBL/GenBank/DDBJ whole genome shotgun (WGS) entry which is preliminary data.</text>
</comment>
<keyword evidence="1" id="KW-0472">Membrane</keyword>
<reference evidence="4" key="1">
    <citation type="journal article" date="2019" name="Int. J. Syst. Evol. Microbiol.">
        <title>The Global Catalogue of Microorganisms (GCM) 10K type strain sequencing project: providing services to taxonomists for standard genome sequencing and annotation.</title>
        <authorList>
            <consortium name="The Broad Institute Genomics Platform"/>
            <consortium name="The Broad Institute Genome Sequencing Center for Infectious Disease"/>
            <person name="Wu L."/>
            <person name="Ma J."/>
        </authorList>
    </citation>
    <scope>NUCLEOTIDE SEQUENCE [LARGE SCALE GENOMIC DNA]</scope>
    <source>
        <strain evidence="4">JCM 17441</strain>
    </source>
</reference>
<feature type="domain" description="DUF4232" evidence="2">
    <location>
        <begin position="103"/>
        <end position="215"/>
    </location>
</feature>
<keyword evidence="1" id="KW-0812">Transmembrane</keyword>
<dbReference type="RefSeq" id="WP_345139057.1">
    <property type="nucleotide sequence ID" value="NZ_BAABAT010000048.1"/>
</dbReference>
<evidence type="ECO:0000256" key="1">
    <source>
        <dbReference type="SAM" id="Phobius"/>
    </source>
</evidence>
<gene>
    <name evidence="3" type="ORF">GCM10022255_096360</name>
</gene>
<evidence type="ECO:0000313" key="4">
    <source>
        <dbReference type="Proteomes" id="UP001500620"/>
    </source>
</evidence>
<feature type="transmembrane region" description="Helical" evidence="1">
    <location>
        <begin position="41"/>
        <end position="63"/>
    </location>
</feature>
<organism evidence="3 4">
    <name type="scientific">Dactylosporangium darangshiense</name>
    <dbReference type="NCBI Taxonomy" id="579108"/>
    <lineage>
        <taxon>Bacteria</taxon>
        <taxon>Bacillati</taxon>
        <taxon>Actinomycetota</taxon>
        <taxon>Actinomycetes</taxon>
        <taxon>Micromonosporales</taxon>
        <taxon>Micromonosporaceae</taxon>
        <taxon>Dactylosporangium</taxon>
    </lineage>
</organism>
<proteinExistence type="predicted"/>
<evidence type="ECO:0000259" key="2">
    <source>
        <dbReference type="Pfam" id="PF14016"/>
    </source>
</evidence>
<keyword evidence="1" id="KW-1133">Transmembrane helix</keyword>
<dbReference type="Proteomes" id="UP001500620">
    <property type="component" value="Unassembled WGS sequence"/>
</dbReference>
<dbReference type="InterPro" id="IPR025326">
    <property type="entry name" value="DUF4232"/>
</dbReference>
<evidence type="ECO:0000313" key="3">
    <source>
        <dbReference type="EMBL" id="GAA4261888.1"/>
    </source>
</evidence>